<accession>A0A4R0Q5K3</accession>
<reference evidence="2 3" key="1">
    <citation type="submission" date="2019-02" db="EMBL/GenBank/DDBJ databases">
        <title>Pedobacter sp. RP-3-21 sp. nov., isolated from Arctic soil.</title>
        <authorList>
            <person name="Dahal R.H."/>
        </authorList>
    </citation>
    <scope>NUCLEOTIDE SEQUENCE [LARGE SCALE GENOMIC DNA]</scope>
    <source>
        <strain evidence="2 3">RP-3-21</strain>
    </source>
</reference>
<dbReference type="SUPFAM" id="SSF55486">
    <property type="entry name" value="Metalloproteases ('zincins'), catalytic domain"/>
    <property type="match status" value="1"/>
</dbReference>
<evidence type="ECO:0000256" key="1">
    <source>
        <dbReference type="SAM" id="SignalP"/>
    </source>
</evidence>
<feature type="signal peptide" evidence="1">
    <location>
        <begin position="1"/>
        <end position="20"/>
    </location>
</feature>
<feature type="chain" id="PRO_5020846098" evidence="1">
    <location>
        <begin position="21"/>
        <end position="455"/>
    </location>
</feature>
<dbReference type="Proteomes" id="UP000293925">
    <property type="component" value="Unassembled WGS sequence"/>
</dbReference>
<keyword evidence="1" id="KW-0732">Signal</keyword>
<proteinExistence type="predicted"/>
<name>A0A4R0Q5K3_9SPHI</name>
<keyword evidence="3" id="KW-1185">Reference proteome</keyword>
<dbReference type="EMBL" id="SJSO01000002">
    <property type="protein sequence ID" value="TCD29139.1"/>
    <property type="molecule type" value="Genomic_DNA"/>
</dbReference>
<evidence type="ECO:0000313" key="2">
    <source>
        <dbReference type="EMBL" id="TCD29139.1"/>
    </source>
</evidence>
<comment type="caution">
    <text evidence="2">The sequence shown here is derived from an EMBL/GenBank/DDBJ whole genome shotgun (WGS) entry which is preliminary data.</text>
</comment>
<gene>
    <name evidence="2" type="ORF">EZ456_02965</name>
</gene>
<protein>
    <submittedName>
        <fullName evidence="2">Uncharacterized protein</fullName>
    </submittedName>
</protein>
<dbReference type="OrthoDB" id="763762at2"/>
<dbReference type="RefSeq" id="WP_131527181.1">
    <property type="nucleotide sequence ID" value="NZ_SJSO01000002.1"/>
</dbReference>
<dbReference type="AlphaFoldDB" id="A0A4R0Q5K3"/>
<sequence>MKKQIFILLAIMIIATGAYAQITLQSFQIGQNYLQGTSLKVANINSATPFKFLVSVTRGINPGGGSVSGNCTIKLYYTENQSSDSNIPDDPTSLLLFTRNITSSDYNSSQAILADLDASLPANKQYGKLILRFEYLDNNNINRISYSSTRYGIYIVPPVVTPPTIDATTIAKIQSMGFSTSGISSEGEYYTVENDILIRKSTLFQNAGEFLINNDRQHNVYILVKASVWTMSVWDVITAAHLWNSNPNSDIKLHVINEFGNQPLPPIDITIDYKPSSYPVRAEFPNGNGLAGRMIYVGLNQNQISNINPIVAITRAIAHSLGLKNNSIPNSIMNSGGANNYVFPINTSDNQLMSSLYPVNPNSAIIPYISGVNSLNMHESGTFETSYILLGTSYNWNIVPTNGTANLGVPDVSWASQPRLPEISFGAVGSYQIQCSLTTSKYTSPATATANVAVQ</sequence>
<evidence type="ECO:0000313" key="3">
    <source>
        <dbReference type="Proteomes" id="UP000293925"/>
    </source>
</evidence>
<organism evidence="2 3">
    <name type="scientific">Pedobacter psychrodurus</name>
    <dbReference type="NCBI Taxonomy" id="2530456"/>
    <lineage>
        <taxon>Bacteria</taxon>
        <taxon>Pseudomonadati</taxon>
        <taxon>Bacteroidota</taxon>
        <taxon>Sphingobacteriia</taxon>
        <taxon>Sphingobacteriales</taxon>
        <taxon>Sphingobacteriaceae</taxon>
        <taxon>Pedobacter</taxon>
    </lineage>
</organism>